<gene>
    <name evidence="1" type="ORF">ASPGLDRAFT_49662</name>
</gene>
<keyword evidence="2" id="KW-1185">Reference proteome</keyword>
<accession>A0A1L9VEB0</accession>
<evidence type="ECO:0000313" key="2">
    <source>
        <dbReference type="Proteomes" id="UP000184300"/>
    </source>
</evidence>
<dbReference type="VEuPathDB" id="FungiDB:ASPGLDRAFT_49662"/>
<organism evidence="1 2">
    <name type="scientific">Aspergillus glaucus CBS 516.65</name>
    <dbReference type="NCBI Taxonomy" id="1160497"/>
    <lineage>
        <taxon>Eukaryota</taxon>
        <taxon>Fungi</taxon>
        <taxon>Dikarya</taxon>
        <taxon>Ascomycota</taxon>
        <taxon>Pezizomycotina</taxon>
        <taxon>Eurotiomycetes</taxon>
        <taxon>Eurotiomycetidae</taxon>
        <taxon>Eurotiales</taxon>
        <taxon>Aspergillaceae</taxon>
        <taxon>Aspergillus</taxon>
        <taxon>Aspergillus subgen. Aspergillus</taxon>
    </lineage>
</organism>
<protein>
    <submittedName>
        <fullName evidence="1">Uncharacterized protein</fullName>
    </submittedName>
</protein>
<dbReference type="GeneID" id="34463415"/>
<dbReference type="EMBL" id="KV878903">
    <property type="protein sequence ID" value="OJJ82250.1"/>
    <property type="molecule type" value="Genomic_DNA"/>
</dbReference>
<reference evidence="2" key="1">
    <citation type="journal article" date="2017" name="Genome Biol.">
        <title>Comparative genomics reveals high biological diversity and specific adaptations in the industrially and medically important fungal genus Aspergillus.</title>
        <authorList>
            <person name="de Vries R.P."/>
            <person name="Riley R."/>
            <person name="Wiebenga A."/>
            <person name="Aguilar-Osorio G."/>
            <person name="Amillis S."/>
            <person name="Uchima C.A."/>
            <person name="Anderluh G."/>
            <person name="Asadollahi M."/>
            <person name="Askin M."/>
            <person name="Barry K."/>
            <person name="Battaglia E."/>
            <person name="Bayram O."/>
            <person name="Benocci T."/>
            <person name="Braus-Stromeyer S.A."/>
            <person name="Caldana C."/>
            <person name="Canovas D."/>
            <person name="Cerqueira G.C."/>
            <person name="Chen F."/>
            <person name="Chen W."/>
            <person name="Choi C."/>
            <person name="Clum A."/>
            <person name="Dos Santos R.A."/>
            <person name="Damasio A.R."/>
            <person name="Diallinas G."/>
            <person name="Emri T."/>
            <person name="Fekete E."/>
            <person name="Flipphi M."/>
            <person name="Freyberg S."/>
            <person name="Gallo A."/>
            <person name="Gournas C."/>
            <person name="Habgood R."/>
            <person name="Hainaut M."/>
            <person name="Harispe M.L."/>
            <person name="Henrissat B."/>
            <person name="Hilden K.S."/>
            <person name="Hope R."/>
            <person name="Hossain A."/>
            <person name="Karabika E."/>
            <person name="Karaffa L."/>
            <person name="Karanyi Z."/>
            <person name="Krasevec N."/>
            <person name="Kuo A."/>
            <person name="Kusch H."/>
            <person name="LaButti K."/>
            <person name="Lagendijk E.L."/>
            <person name="Lapidus A."/>
            <person name="Levasseur A."/>
            <person name="Lindquist E."/>
            <person name="Lipzen A."/>
            <person name="Logrieco A.F."/>
            <person name="MacCabe A."/>
            <person name="Maekelae M.R."/>
            <person name="Malavazi I."/>
            <person name="Melin P."/>
            <person name="Meyer V."/>
            <person name="Mielnichuk N."/>
            <person name="Miskei M."/>
            <person name="Molnar A.P."/>
            <person name="Mule G."/>
            <person name="Ngan C.Y."/>
            <person name="Orejas M."/>
            <person name="Orosz E."/>
            <person name="Ouedraogo J.P."/>
            <person name="Overkamp K.M."/>
            <person name="Park H.-S."/>
            <person name="Perrone G."/>
            <person name="Piumi F."/>
            <person name="Punt P.J."/>
            <person name="Ram A.F."/>
            <person name="Ramon A."/>
            <person name="Rauscher S."/>
            <person name="Record E."/>
            <person name="Riano-Pachon D.M."/>
            <person name="Robert V."/>
            <person name="Roehrig J."/>
            <person name="Ruller R."/>
            <person name="Salamov A."/>
            <person name="Salih N.S."/>
            <person name="Samson R.A."/>
            <person name="Sandor E."/>
            <person name="Sanguinetti M."/>
            <person name="Schuetze T."/>
            <person name="Sepcic K."/>
            <person name="Shelest E."/>
            <person name="Sherlock G."/>
            <person name="Sophianopoulou V."/>
            <person name="Squina F.M."/>
            <person name="Sun H."/>
            <person name="Susca A."/>
            <person name="Todd R.B."/>
            <person name="Tsang A."/>
            <person name="Unkles S.E."/>
            <person name="van de Wiele N."/>
            <person name="van Rossen-Uffink D."/>
            <person name="Oliveira J.V."/>
            <person name="Vesth T.C."/>
            <person name="Visser J."/>
            <person name="Yu J.-H."/>
            <person name="Zhou M."/>
            <person name="Andersen M.R."/>
            <person name="Archer D.B."/>
            <person name="Baker S.E."/>
            <person name="Benoit I."/>
            <person name="Brakhage A.A."/>
            <person name="Braus G.H."/>
            <person name="Fischer R."/>
            <person name="Frisvad J.C."/>
            <person name="Goldman G.H."/>
            <person name="Houbraken J."/>
            <person name="Oakley B."/>
            <person name="Pocsi I."/>
            <person name="Scazzocchio C."/>
            <person name="Seiboth B."/>
            <person name="vanKuyk P.A."/>
            <person name="Wortman J."/>
            <person name="Dyer P.S."/>
            <person name="Grigoriev I.V."/>
        </authorList>
    </citation>
    <scope>NUCLEOTIDE SEQUENCE [LARGE SCALE GENOMIC DNA]</scope>
    <source>
        <strain evidence="2">CBS 516.65</strain>
    </source>
</reference>
<dbReference type="RefSeq" id="XP_022398948.1">
    <property type="nucleotide sequence ID" value="XM_022547154.1"/>
</dbReference>
<dbReference type="OrthoDB" id="2364732at2759"/>
<proteinExistence type="predicted"/>
<dbReference type="Proteomes" id="UP000184300">
    <property type="component" value="Unassembled WGS sequence"/>
</dbReference>
<dbReference type="STRING" id="1160497.A0A1L9VEB0"/>
<dbReference type="AlphaFoldDB" id="A0A1L9VEB0"/>
<sequence>MPVYVLNGWKRERVLENNGWDNHLKKCTGIRGEMWPTTPAFLLFDECQQSFWDEDLWSGLIKEVNPFSPISESPRIIFFSSYGSPGRGNAGFDSDKYFQTPPYFGEQQTVSMRIEENQATGISHGLHLLLSQHEAFDMMHKYVNGVGLPLSEELMLYLYIISEGHAGCLAALMGTLDRDPDLDYHRRQDEMLELNAVQDRLLIHPEKLLRLLRNTPFCRGMPVDNILQDTKVAKVFKKAVASEMVRENSFEQDLRPTLERIWRNGWLNAERIRKVTYYTFPSCMHRWFCAYMLYEESASNEIRCASPLELAMTSIRAFIPRNLADPPRAQTGQKLPLEDQFQKEFYRAFYSVVDGNVLVSPGYIAKRRKRGGAIDFLVPAKGWGFELTRNRSKIREHMERFEPGGKYHGLIMSNVMKEHVVLDFTISTPKKAHPDYDRLYHIVFTNNFRDVNIIRAQDLESVQSFTLSENDNPLM</sequence>
<name>A0A1L9VEB0_ASPGL</name>
<evidence type="ECO:0000313" key="1">
    <source>
        <dbReference type="EMBL" id="OJJ82250.1"/>
    </source>
</evidence>